<evidence type="ECO:0000313" key="5">
    <source>
        <dbReference type="EMBL" id="MBP2622972.1"/>
    </source>
</evidence>
<proteinExistence type="inferred from homology"/>
<sequence>MLKLFDYYSQESKDLEASLEAAGFNCPTVVIEPDGFLPDGVLSPFTYFLNLPKKQAGALFFNQVELPPFWEITADSQAGRILCLGQERGRIHYADQEQIRLVKQVDWLDKKDQVRLSDHYDCYGNRFAQTSYTSQGQPMLKTYFSADGQERIVENMQTGDLIVTLEGEASRFFKNRVDFLLFFLRQLDLNLDHILFNSLSTSFFVSYALPAESGQDYLFWQEPLYDELPGNMRLILEQDLRAKKIIIPDKATYERALQLLGDQHGEKLLPLGYHYQFQRDNFLRPTAMILTYSDQISHLDYLLKNLPDLTFRIAAPTEMSPQLLSLLKYKNLVLYQNVSSSQVKDIFQASDIYLDINQGNEVNRAIRTAFENNLLLLGFEERLHDARYLASENIFSESRPEELVQRIRLALSGLEGMREALLAQGRKANDIPLSDYRASLAQLLGGADD</sequence>
<keyword evidence="2 4" id="KW-1003">Cell membrane</keyword>
<name>A0ABS5B2D7_9STRE</name>
<evidence type="ECO:0000256" key="4">
    <source>
        <dbReference type="HAMAP-Rule" id="MF_01473"/>
    </source>
</evidence>
<comment type="subunit">
    <text evidence="4">Forms a heterotetramer with 2 subunits each of GtfA and GtfB. Part of the accessory SecA2/SecY2 protein translocation apparatus.</text>
</comment>
<evidence type="ECO:0000313" key="6">
    <source>
        <dbReference type="Proteomes" id="UP001519296"/>
    </source>
</evidence>
<organism evidence="5 6">
    <name type="scientific">Streptococcus oricebi</name>
    <dbReference type="NCBI Taxonomy" id="1547447"/>
    <lineage>
        <taxon>Bacteria</taxon>
        <taxon>Bacillati</taxon>
        <taxon>Bacillota</taxon>
        <taxon>Bacilli</taxon>
        <taxon>Lactobacillales</taxon>
        <taxon>Streptococcaceae</taxon>
        <taxon>Streptococcus</taxon>
    </lineage>
</organism>
<reference evidence="5 6" key="1">
    <citation type="submission" date="2018-02" db="EMBL/GenBank/DDBJ databases">
        <title>Draft genome sequence of Streptococcus oricebi CCUG 70868T type strain.</title>
        <authorList>
            <person name="Mendez V."/>
            <person name="Salva-Serra F."/>
            <person name="Jaen-Luchoro D."/>
            <person name="Gonzales-Siles L."/>
            <person name="Karlsson R."/>
            <person name="Engstrom-Jakobsson H."/>
            <person name="Busquets A."/>
            <person name="Gomila M."/>
            <person name="Pineiro-Iglesias B."/>
            <person name="Bennasar-Figueras A."/>
            <person name="Seeger M."/>
            <person name="Moore E."/>
        </authorList>
    </citation>
    <scope>NUCLEOTIDE SEQUENCE [LARGE SCALE GENOMIC DNA]</scope>
    <source>
        <strain evidence="5 6">CCUG 70868</strain>
    </source>
</reference>
<evidence type="ECO:0000256" key="1">
    <source>
        <dbReference type="ARBA" id="ARBA00004922"/>
    </source>
</evidence>
<comment type="caution">
    <text evidence="5">The sequence shown here is derived from an EMBL/GenBank/DDBJ whole genome shotgun (WGS) entry which is preliminary data.</text>
</comment>
<dbReference type="RefSeq" id="WP_209627398.1">
    <property type="nucleotide sequence ID" value="NZ_PRDG01000002.1"/>
</dbReference>
<evidence type="ECO:0000256" key="2">
    <source>
        <dbReference type="ARBA" id="ARBA00022475"/>
    </source>
</evidence>
<comment type="function">
    <text evidence="4">Required for polymorphic O-glycosylation of the serine-rich repeat protein in this bacteria. A stabilizing protein that is part of the accessory SecA2/SecY2 system specifically required to export serine-rich repeat cell wall proteins usually encoded upstream in the same operon. The GtfA-GtfB complex adds GlcNAc from UDP-GlcNAc to the substrate protein, attaching the first sugar residue. Stabilizes the glycosylation activity of GtfA. Has no N-acetylglucosaminyl transferase activity on its own.</text>
</comment>
<keyword evidence="3 4" id="KW-0472">Membrane</keyword>
<gene>
    <name evidence="4 5" type="primary">gtfB</name>
    <name evidence="5" type="ORF">C4K46_03355</name>
</gene>
<comment type="pathway">
    <text evidence="1 4">Protein modification; protein glycosylation.</text>
</comment>
<protein>
    <recommendedName>
        <fullName evidence="4">UDP-N-acetylglucosamine--peptide N-acetylglucosaminyltransferase stabilizing protein GtfB</fullName>
    </recommendedName>
    <alternativeName>
        <fullName evidence="4">Glycosyltransferase stabilizing protein GtfB</fullName>
    </alternativeName>
</protein>
<accession>A0ABS5B2D7</accession>
<comment type="subcellular location">
    <subcellularLocation>
        <location evidence="4">Cell membrane</location>
        <topology evidence="4">Peripheral membrane protein</topology>
    </subcellularLocation>
</comment>
<keyword evidence="6" id="KW-1185">Reference proteome</keyword>
<comment type="similarity">
    <text evidence="4">Belongs to the GtfB family.</text>
</comment>
<dbReference type="HAMAP" id="MF_01473">
    <property type="entry name" value="GtfB"/>
    <property type="match status" value="1"/>
</dbReference>
<evidence type="ECO:0000256" key="3">
    <source>
        <dbReference type="ARBA" id="ARBA00023136"/>
    </source>
</evidence>
<dbReference type="EMBL" id="PRDG01000002">
    <property type="protein sequence ID" value="MBP2622972.1"/>
    <property type="molecule type" value="Genomic_DNA"/>
</dbReference>
<dbReference type="InterPro" id="IPR014268">
    <property type="entry name" value="GtfB"/>
</dbReference>
<dbReference type="NCBIfam" id="TIGR02919">
    <property type="entry name" value="accessory Sec system glycosylation chaperone GtfB"/>
    <property type="match status" value="1"/>
</dbReference>
<dbReference type="Proteomes" id="UP001519296">
    <property type="component" value="Unassembled WGS sequence"/>
</dbReference>